<dbReference type="EMBL" id="AP012032">
    <property type="protein sequence ID" value="BAK13845.1"/>
    <property type="molecule type" value="Genomic_DNA"/>
</dbReference>
<dbReference type="InterPro" id="IPR018356">
    <property type="entry name" value="Tscrpt_reg_HTH_DeoR_CS"/>
</dbReference>
<dbReference type="AlphaFoldDB" id="A0A0H3LA86"/>
<dbReference type="SMART" id="SM01134">
    <property type="entry name" value="DeoRC"/>
    <property type="match status" value="1"/>
</dbReference>
<evidence type="ECO:0000259" key="4">
    <source>
        <dbReference type="PROSITE" id="PS51000"/>
    </source>
</evidence>
<dbReference type="InterPro" id="IPR014036">
    <property type="entry name" value="DeoR-like_C"/>
</dbReference>
<evidence type="ECO:0000256" key="3">
    <source>
        <dbReference type="ARBA" id="ARBA00023163"/>
    </source>
</evidence>
<evidence type="ECO:0000313" key="5">
    <source>
        <dbReference type="EMBL" id="BAK13845.1"/>
    </source>
</evidence>
<accession>A0A0H3LA86</accession>
<reference evidence="6" key="1">
    <citation type="journal article" date="2012" name="Appl. Microbiol. Biotechnol.">
        <title>The complete genome sequence of Pantoea ananatis AJ13355, an organism with great biotechnological potential.</title>
        <authorList>
            <person name="Hara Y."/>
            <person name="Kadotani N."/>
            <person name="Izui H."/>
            <person name="Katashkina J.I."/>
            <person name="Kuvaeva T.M."/>
            <person name="Andreeva I.G."/>
            <person name="Golubeva L.I."/>
            <person name="Malko D.B."/>
            <person name="Makeev V.J."/>
            <person name="Mashko S.V."/>
            <person name="Kozlov Y.I."/>
        </authorList>
    </citation>
    <scope>NUCLEOTIDE SEQUENCE [LARGE SCALE GENOMIC DNA]</scope>
    <source>
        <strain evidence="6">AJ13355</strain>
    </source>
</reference>
<keyword evidence="2" id="KW-0238">DNA-binding</keyword>
<dbReference type="PATRIC" id="fig|932677.3.peg.4344"/>
<gene>
    <name evidence="5" type="primary">deoR</name>
    <name evidence="5" type="ordered locus">PAJ_3766</name>
</gene>
<dbReference type="Gene3D" id="3.40.50.1360">
    <property type="match status" value="1"/>
</dbReference>
<proteinExistence type="predicted"/>
<evidence type="ECO:0000313" key="6">
    <source>
        <dbReference type="Proteomes" id="UP000006690"/>
    </source>
</evidence>
<protein>
    <submittedName>
        <fullName evidence="5">Deoxyribose operon repressor DeoR</fullName>
    </submittedName>
</protein>
<dbReference type="Proteomes" id="UP000006690">
    <property type="component" value="Chromosome"/>
</dbReference>
<dbReference type="GO" id="GO:0003677">
    <property type="term" value="F:DNA binding"/>
    <property type="evidence" value="ECO:0007669"/>
    <property type="project" value="UniProtKB-KW"/>
</dbReference>
<organism evidence="5 6">
    <name type="scientific">Pantoea ananatis (strain AJ13355)</name>
    <dbReference type="NCBI Taxonomy" id="932677"/>
    <lineage>
        <taxon>Bacteria</taxon>
        <taxon>Pseudomonadati</taxon>
        <taxon>Pseudomonadota</taxon>
        <taxon>Gammaproteobacteria</taxon>
        <taxon>Enterobacterales</taxon>
        <taxon>Erwiniaceae</taxon>
        <taxon>Pantoea</taxon>
    </lineage>
</organism>
<dbReference type="SUPFAM" id="SSF100950">
    <property type="entry name" value="NagB/RpiA/CoA transferase-like"/>
    <property type="match status" value="1"/>
</dbReference>
<dbReference type="GO" id="GO:0003700">
    <property type="term" value="F:DNA-binding transcription factor activity"/>
    <property type="evidence" value="ECO:0007669"/>
    <property type="project" value="InterPro"/>
</dbReference>
<dbReference type="HOGENOM" id="CLU_060699_4_0_6"/>
<evidence type="ECO:0000256" key="2">
    <source>
        <dbReference type="ARBA" id="ARBA00023125"/>
    </source>
</evidence>
<dbReference type="PROSITE" id="PS00894">
    <property type="entry name" value="HTH_DEOR_1"/>
    <property type="match status" value="1"/>
</dbReference>
<dbReference type="InterPro" id="IPR050313">
    <property type="entry name" value="Carb_Metab_HTH_regulators"/>
</dbReference>
<dbReference type="InterPro" id="IPR001034">
    <property type="entry name" value="DeoR_HTH"/>
</dbReference>
<dbReference type="NCBIfam" id="NF007961">
    <property type="entry name" value="PRK10681.1"/>
    <property type="match status" value="1"/>
</dbReference>
<feature type="domain" description="HTH deoR-type" evidence="4">
    <location>
        <begin position="18"/>
        <end position="70"/>
    </location>
</feature>
<dbReference type="PROSITE" id="PS51000">
    <property type="entry name" value="HTH_DEOR_2"/>
    <property type="match status" value="1"/>
</dbReference>
<dbReference type="KEGG" id="paj:PAJ_3766"/>
<dbReference type="eggNOG" id="COG1349">
    <property type="taxonomic scope" value="Bacteria"/>
</dbReference>
<dbReference type="InterPro" id="IPR037171">
    <property type="entry name" value="NagB/RpiA_transferase-like"/>
</dbReference>
<dbReference type="PANTHER" id="PTHR30363:SF8">
    <property type="entry name" value="DEOXYRIBOSE OPERON REPRESSOR"/>
    <property type="match status" value="1"/>
</dbReference>
<evidence type="ECO:0000256" key="1">
    <source>
        <dbReference type="ARBA" id="ARBA00023015"/>
    </source>
</evidence>
<keyword evidence="3" id="KW-0804">Transcription</keyword>
<dbReference type="SMART" id="SM00420">
    <property type="entry name" value="HTH_DEOR"/>
    <property type="match status" value="1"/>
</dbReference>
<dbReference type="Pfam" id="PF00455">
    <property type="entry name" value="DeoRC"/>
    <property type="match status" value="1"/>
</dbReference>
<name>A0A0H3LA86_PANAA</name>
<dbReference type="Pfam" id="PF08220">
    <property type="entry name" value="HTH_DeoR"/>
    <property type="match status" value="1"/>
</dbReference>
<keyword evidence="1" id="KW-0805">Transcription regulation</keyword>
<dbReference type="PANTHER" id="PTHR30363">
    <property type="entry name" value="HTH-TYPE TRANSCRIPTIONAL REGULATOR SRLR-RELATED"/>
    <property type="match status" value="1"/>
</dbReference>
<sequence>MTSSSRNTGSEMTMETRRDERIRKLALALKRTDKLHLKDAAQLLDVSEMTVRRDLSEPTSSVVLLGGYIVSDPRNHAGHYFISDQHGQNAARKQRLAQAAASLISENDTVFFDCGTTLPYVVDAIPDELPFTAICCAMNTFLALKEKPACNVILSGGEFHADNALFTPVGGHSILDDLCPSLAFISAAGVDRDQGATCYNLNELPMKHHAMLRARQRILVADSSKYGKVLPARIGELARFDLLVSDSAPEPALREWLTQQHIPVRLP</sequence>